<keyword evidence="4" id="KW-0249">Electron transport</keyword>
<evidence type="ECO:0000256" key="2">
    <source>
        <dbReference type="ARBA" id="ARBA00020570"/>
    </source>
</evidence>
<evidence type="ECO:0000256" key="1">
    <source>
        <dbReference type="ARBA" id="ARBA00008987"/>
    </source>
</evidence>
<gene>
    <name evidence="12" type="primary">trxA</name>
    <name evidence="12" type="ORF">C12CBH8_13250</name>
</gene>
<evidence type="ECO:0000256" key="9">
    <source>
        <dbReference type="PIRSR" id="PIRSR000077-1"/>
    </source>
</evidence>
<reference evidence="13" key="1">
    <citation type="submission" date="2020-07" db="EMBL/GenBank/DDBJ databases">
        <title>Complete genome sequencing of Clostridia bacterium strain 12CBH8.</title>
        <authorList>
            <person name="Sakamoto M."/>
            <person name="Murakami T."/>
            <person name="Mori H."/>
        </authorList>
    </citation>
    <scope>NUCLEOTIDE SEQUENCE [LARGE SCALE GENOMIC DNA]</scope>
    <source>
        <strain evidence="13">12CBH8</strain>
    </source>
</reference>
<dbReference type="PANTHER" id="PTHR45663:SF11">
    <property type="entry name" value="GEO12009P1"/>
    <property type="match status" value="1"/>
</dbReference>
<dbReference type="InterPro" id="IPR036249">
    <property type="entry name" value="Thioredoxin-like_sf"/>
</dbReference>
<evidence type="ECO:0000259" key="11">
    <source>
        <dbReference type="PROSITE" id="PS51352"/>
    </source>
</evidence>
<sequence length="108" mass="11889">MVNANVLTVTNKNFDQIISSGVVVVDFWANWCGPCRMLSPIIDQLAEQFAGRITVGKVDVDRESELASRFRIMSVPSLLFFQDGKLVETSVGVKNLEELSSIVSPLLS</sequence>
<feature type="disulfide bond" description="Redox-active" evidence="10">
    <location>
        <begin position="32"/>
        <end position="35"/>
    </location>
</feature>
<dbReference type="InterPro" id="IPR013766">
    <property type="entry name" value="Thioredoxin_domain"/>
</dbReference>
<comment type="similarity">
    <text evidence="1 8">Belongs to the thioredoxin family.</text>
</comment>
<keyword evidence="13" id="KW-1185">Reference proteome</keyword>
<evidence type="ECO:0000313" key="12">
    <source>
        <dbReference type="EMBL" id="BCI60686.1"/>
    </source>
</evidence>
<evidence type="ECO:0000256" key="6">
    <source>
        <dbReference type="ARBA" id="ARBA00023284"/>
    </source>
</evidence>
<dbReference type="PRINTS" id="PR00421">
    <property type="entry name" value="THIOREDOXIN"/>
</dbReference>
<keyword evidence="3" id="KW-0813">Transport</keyword>
<dbReference type="GO" id="GO:0015035">
    <property type="term" value="F:protein-disulfide reductase activity"/>
    <property type="evidence" value="ECO:0007669"/>
    <property type="project" value="UniProtKB-UniRule"/>
</dbReference>
<organism evidence="12 13">
    <name type="scientific">Solibaculum mannosilyticum</name>
    <dbReference type="NCBI Taxonomy" id="2780922"/>
    <lineage>
        <taxon>Bacteria</taxon>
        <taxon>Bacillati</taxon>
        <taxon>Bacillota</taxon>
        <taxon>Clostridia</taxon>
        <taxon>Eubacteriales</taxon>
        <taxon>Oscillospiraceae</taxon>
        <taxon>Solibaculum</taxon>
    </lineage>
</organism>
<feature type="site" description="Deprotonates C-terminal active site Cys" evidence="9">
    <location>
        <position position="26"/>
    </location>
</feature>
<dbReference type="CDD" id="cd02947">
    <property type="entry name" value="TRX_family"/>
    <property type="match status" value="1"/>
</dbReference>
<feature type="active site" description="Nucleophile" evidence="9">
    <location>
        <position position="32"/>
    </location>
</feature>
<proteinExistence type="inferred from homology"/>
<evidence type="ECO:0000256" key="8">
    <source>
        <dbReference type="PIRNR" id="PIRNR000077"/>
    </source>
</evidence>
<dbReference type="InterPro" id="IPR017937">
    <property type="entry name" value="Thioredoxin_CS"/>
</dbReference>
<keyword evidence="6 10" id="KW-0676">Redox-active center</keyword>
<dbReference type="NCBIfam" id="TIGR01068">
    <property type="entry name" value="thioredoxin"/>
    <property type="match status" value="1"/>
</dbReference>
<dbReference type="InterPro" id="IPR005746">
    <property type="entry name" value="Thioredoxin"/>
</dbReference>
<evidence type="ECO:0000256" key="3">
    <source>
        <dbReference type="ARBA" id="ARBA00022448"/>
    </source>
</evidence>
<dbReference type="PANTHER" id="PTHR45663">
    <property type="entry name" value="GEO12009P1"/>
    <property type="match status" value="1"/>
</dbReference>
<protein>
    <recommendedName>
        <fullName evidence="2 7">Thioredoxin</fullName>
    </recommendedName>
</protein>
<dbReference type="RefSeq" id="WP_090267182.1">
    <property type="nucleotide sequence ID" value="NZ_AP023321.1"/>
</dbReference>
<dbReference type="SUPFAM" id="SSF52833">
    <property type="entry name" value="Thioredoxin-like"/>
    <property type="match status" value="1"/>
</dbReference>
<dbReference type="Gene3D" id="3.40.30.10">
    <property type="entry name" value="Glutaredoxin"/>
    <property type="match status" value="1"/>
</dbReference>
<accession>A0A7I8D1Q3</accession>
<evidence type="ECO:0000256" key="7">
    <source>
        <dbReference type="NCBIfam" id="TIGR01068"/>
    </source>
</evidence>
<dbReference type="PROSITE" id="PS51352">
    <property type="entry name" value="THIOREDOXIN_2"/>
    <property type="match status" value="1"/>
</dbReference>
<dbReference type="Proteomes" id="UP000593890">
    <property type="component" value="Chromosome"/>
</dbReference>
<feature type="active site" description="Nucleophile" evidence="9">
    <location>
        <position position="35"/>
    </location>
</feature>
<evidence type="ECO:0000256" key="5">
    <source>
        <dbReference type="ARBA" id="ARBA00023157"/>
    </source>
</evidence>
<evidence type="ECO:0000313" key="13">
    <source>
        <dbReference type="Proteomes" id="UP000593890"/>
    </source>
</evidence>
<feature type="domain" description="Thioredoxin" evidence="11">
    <location>
        <begin position="1"/>
        <end position="108"/>
    </location>
</feature>
<dbReference type="Pfam" id="PF00085">
    <property type="entry name" value="Thioredoxin"/>
    <property type="match status" value="1"/>
</dbReference>
<keyword evidence="5 10" id="KW-1015">Disulfide bond</keyword>
<dbReference type="GO" id="GO:0005829">
    <property type="term" value="C:cytosol"/>
    <property type="evidence" value="ECO:0007669"/>
    <property type="project" value="TreeGrafter"/>
</dbReference>
<dbReference type="GO" id="GO:0045454">
    <property type="term" value="P:cell redox homeostasis"/>
    <property type="evidence" value="ECO:0007669"/>
    <property type="project" value="TreeGrafter"/>
</dbReference>
<evidence type="ECO:0000256" key="10">
    <source>
        <dbReference type="PIRSR" id="PIRSR000077-4"/>
    </source>
</evidence>
<evidence type="ECO:0000256" key="4">
    <source>
        <dbReference type="ARBA" id="ARBA00022982"/>
    </source>
</evidence>
<name>A0A7I8D1Q3_9FIRM</name>
<dbReference type="PIRSF" id="PIRSF000077">
    <property type="entry name" value="Thioredoxin"/>
    <property type="match status" value="1"/>
</dbReference>
<dbReference type="FunFam" id="3.40.30.10:FF:000001">
    <property type="entry name" value="Thioredoxin"/>
    <property type="match status" value="1"/>
</dbReference>
<dbReference type="EMBL" id="AP023321">
    <property type="protein sequence ID" value="BCI60686.1"/>
    <property type="molecule type" value="Genomic_DNA"/>
</dbReference>
<feature type="site" description="Contributes to redox potential value" evidence="9">
    <location>
        <position position="34"/>
    </location>
</feature>
<feature type="site" description="Contributes to redox potential value" evidence="9">
    <location>
        <position position="33"/>
    </location>
</feature>
<dbReference type="KEGG" id="sman:C12CBH8_13250"/>
<dbReference type="PROSITE" id="PS00194">
    <property type="entry name" value="THIOREDOXIN_1"/>
    <property type="match status" value="1"/>
</dbReference>
<dbReference type="AlphaFoldDB" id="A0A7I8D1Q3"/>